<evidence type="ECO:0000313" key="2">
    <source>
        <dbReference type="Proteomes" id="UP001189122"/>
    </source>
</evidence>
<name>A0A7I8JQA3_SPIIN</name>
<dbReference type="AlphaFoldDB" id="A0A7I8JQA3"/>
<keyword evidence="2" id="KW-1185">Reference proteome</keyword>
<gene>
    <name evidence="1" type="ORF">SI7747_15018020</name>
</gene>
<sequence length="32" mass="3546">MDNFSFSAADNGRDVGCNIVSLNWSGRLSWIL</sequence>
<evidence type="ECO:0000313" key="1">
    <source>
        <dbReference type="EMBL" id="CAA2632399.1"/>
    </source>
</evidence>
<organism evidence="1">
    <name type="scientific">Spirodela intermedia</name>
    <name type="common">Intermediate duckweed</name>
    <dbReference type="NCBI Taxonomy" id="51605"/>
    <lineage>
        <taxon>Eukaryota</taxon>
        <taxon>Viridiplantae</taxon>
        <taxon>Streptophyta</taxon>
        <taxon>Embryophyta</taxon>
        <taxon>Tracheophyta</taxon>
        <taxon>Spermatophyta</taxon>
        <taxon>Magnoliopsida</taxon>
        <taxon>Liliopsida</taxon>
        <taxon>Araceae</taxon>
        <taxon>Lemnoideae</taxon>
        <taxon>Spirodela</taxon>
    </lineage>
</organism>
<reference evidence="1 2" key="1">
    <citation type="submission" date="2019-12" db="EMBL/GenBank/DDBJ databases">
        <authorList>
            <person name="Scholz U."/>
            <person name="Mascher M."/>
            <person name="Fiebig A."/>
        </authorList>
    </citation>
    <scope>NUCLEOTIDE SEQUENCE</scope>
</reference>
<proteinExistence type="predicted"/>
<dbReference type="EMBL" id="LR743602">
    <property type="protein sequence ID" value="CAA2632399.1"/>
    <property type="molecule type" value="Genomic_DNA"/>
</dbReference>
<dbReference type="Proteomes" id="UP001189122">
    <property type="component" value="Unassembled WGS sequence"/>
</dbReference>
<dbReference type="EMBL" id="CACRZD030000015">
    <property type="protein sequence ID" value="CAA6671612.1"/>
    <property type="molecule type" value="Genomic_DNA"/>
</dbReference>
<accession>A0A7I8JQA3</accession>
<protein>
    <submittedName>
        <fullName evidence="1">Uncharacterized protein</fullName>
    </submittedName>
</protein>